<dbReference type="GO" id="GO:0004523">
    <property type="term" value="F:RNA-DNA hybrid ribonuclease activity"/>
    <property type="evidence" value="ECO:0007669"/>
    <property type="project" value="InterPro"/>
</dbReference>
<evidence type="ECO:0000313" key="3">
    <source>
        <dbReference type="EnsemblPlants" id="cds.evm.model.04.2093"/>
    </source>
</evidence>
<dbReference type="Pfam" id="PF13966">
    <property type="entry name" value="zf-RVT"/>
    <property type="match status" value="1"/>
</dbReference>
<evidence type="ECO:0000259" key="1">
    <source>
        <dbReference type="Pfam" id="PF13456"/>
    </source>
</evidence>
<reference evidence="3" key="1">
    <citation type="submission" date="2018-11" db="EMBL/GenBank/DDBJ databases">
        <authorList>
            <person name="Grassa J C."/>
        </authorList>
    </citation>
    <scope>NUCLEOTIDE SEQUENCE [LARGE SCALE GENOMIC DNA]</scope>
</reference>
<dbReference type="InterPro" id="IPR002156">
    <property type="entry name" value="RNaseH_domain"/>
</dbReference>
<feature type="domain" description="Reverse transcriptase zinc-binding" evidence="2">
    <location>
        <begin position="183"/>
        <end position="276"/>
    </location>
</feature>
<dbReference type="SUPFAM" id="SSF53098">
    <property type="entry name" value="Ribonuclease H-like"/>
    <property type="match status" value="1"/>
</dbReference>
<dbReference type="AlphaFoldDB" id="A0A803PFL5"/>
<feature type="domain" description="RNase H type-1" evidence="1">
    <location>
        <begin position="345"/>
        <end position="467"/>
    </location>
</feature>
<dbReference type="InterPro" id="IPR044730">
    <property type="entry name" value="RNase_H-like_dom_plant"/>
</dbReference>
<dbReference type="PANTHER" id="PTHR47723:SF21">
    <property type="entry name" value="POLYNUCLEOTIDYL TRANSFERASE, RIBONUCLEASE H-LIKE SUPERFAMILY PROTEIN"/>
    <property type="match status" value="1"/>
</dbReference>
<accession>A0A803PFL5</accession>
<dbReference type="InterPro" id="IPR036397">
    <property type="entry name" value="RNaseH_sf"/>
</dbReference>
<dbReference type="CDD" id="cd06222">
    <property type="entry name" value="RNase_H_like"/>
    <property type="match status" value="1"/>
</dbReference>
<name>A0A803PFL5_CANSA</name>
<sequence length="475" mass="54335">MGPKYIGKDGNYSANISLKVAWGSDLLLTLIKQCLPNKLAKQAWRLFDNPNSLLGRLLKHRYYPRNSFLEAHKGHSPSLTWQGIHWGRKLLLKGLRYKIGNGFHVISGLDPWIPGHDEFKPICYTRDPSTPVSTYILDTMEWNLPQLHQDFAQIDIDRILTIPLSFYQSTDRLIWHHNTNGFYSVKSSFHLATSISEKDQESSSDDYKTWWKFFWKLQLPPKVKIFAWKVIQNALPVATALHKRKVIDSTLCTRCKSAWESIGHALFSCKFAKSVWKNTKFQIDTHHAMENHNYQTRLSAHQHQQTDLNMRHQSTISTANDNILFQQTRDDIVWKPPPMNLLKMNVDAATNSKTLTLGIGAVVRNYKGEIMAALSKKVQGCFQSDEMEAKTLFHILNWASQNQMSITMVETDALRVSSALNSNHNDLSCFNDLITDARCLLSSFPRVTVTHARRQANQAAHGLAKYALELDEDVS</sequence>
<dbReference type="Pfam" id="PF13456">
    <property type="entry name" value="RVT_3"/>
    <property type="match status" value="1"/>
</dbReference>
<keyword evidence="4" id="KW-1185">Reference proteome</keyword>
<evidence type="ECO:0000259" key="2">
    <source>
        <dbReference type="Pfam" id="PF13966"/>
    </source>
</evidence>
<dbReference type="InterPro" id="IPR053151">
    <property type="entry name" value="RNase_H-like"/>
</dbReference>
<dbReference type="GO" id="GO:0003676">
    <property type="term" value="F:nucleic acid binding"/>
    <property type="evidence" value="ECO:0007669"/>
    <property type="project" value="InterPro"/>
</dbReference>
<protein>
    <recommendedName>
        <fullName evidence="5">RNase H type-1 domain-containing protein</fullName>
    </recommendedName>
</protein>
<dbReference type="InterPro" id="IPR012337">
    <property type="entry name" value="RNaseH-like_sf"/>
</dbReference>
<reference evidence="3" key="2">
    <citation type="submission" date="2021-03" db="UniProtKB">
        <authorList>
            <consortium name="EnsemblPlants"/>
        </authorList>
    </citation>
    <scope>IDENTIFICATION</scope>
</reference>
<dbReference type="Proteomes" id="UP000596661">
    <property type="component" value="Chromosome 4"/>
</dbReference>
<proteinExistence type="predicted"/>
<evidence type="ECO:0000313" key="4">
    <source>
        <dbReference type="Proteomes" id="UP000596661"/>
    </source>
</evidence>
<dbReference type="InterPro" id="IPR026960">
    <property type="entry name" value="RVT-Znf"/>
</dbReference>
<dbReference type="EnsemblPlants" id="evm.model.04.2093">
    <property type="protein sequence ID" value="cds.evm.model.04.2093"/>
    <property type="gene ID" value="evm.TU.04.2093"/>
</dbReference>
<dbReference type="PANTHER" id="PTHR47723">
    <property type="entry name" value="OS05G0353850 PROTEIN"/>
    <property type="match status" value="1"/>
</dbReference>
<dbReference type="Gramene" id="evm.model.04.2093">
    <property type="protein sequence ID" value="cds.evm.model.04.2093"/>
    <property type="gene ID" value="evm.TU.04.2093"/>
</dbReference>
<dbReference type="EMBL" id="UZAU01000401">
    <property type="status" value="NOT_ANNOTATED_CDS"/>
    <property type="molecule type" value="Genomic_DNA"/>
</dbReference>
<organism evidence="3 4">
    <name type="scientific">Cannabis sativa</name>
    <name type="common">Hemp</name>
    <name type="synonym">Marijuana</name>
    <dbReference type="NCBI Taxonomy" id="3483"/>
    <lineage>
        <taxon>Eukaryota</taxon>
        <taxon>Viridiplantae</taxon>
        <taxon>Streptophyta</taxon>
        <taxon>Embryophyta</taxon>
        <taxon>Tracheophyta</taxon>
        <taxon>Spermatophyta</taxon>
        <taxon>Magnoliopsida</taxon>
        <taxon>eudicotyledons</taxon>
        <taxon>Gunneridae</taxon>
        <taxon>Pentapetalae</taxon>
        <taxon>rosids</taxon>
        <taxon>fabids</taxon>
        <taxon>Rosales</taxon>
        <taxon>Cannabaceae</taxon>
        <taxon>Cannabis</taxon>
    </lineage>
</organism>
<evidence type="ECO:0008006" key="5">
    <source>
        <dbReference type="Google" id="ProtNLM"/>
    </source>
</evidence>
<dbReference type="Gene3D" id="3.30.420.10">
    <property type="entry name" value="Ribonuclease H-like superfamily/Ribonuclease H"/>
    <property type="match status" value="1"/>
</dbReference>